<accession>A0A061AY76</accession>
<evidence type="ECO:0000256" key="6">
    <source>
        <dbReference type="ARBA" id="ARBA00040137"/>
    </source>
</evidence>
<evidence type="ECO:0000256" key="7">
    <source>
        <dbReference type="ARBA" id="ARBA00040376"/>
    </source>
</evidence>
<evidence type="ECO:0000256" key="3">
    <source>
        <dbReference type="ARBA" id="ARBA00022552"/>
    </source>
</evidence>
<feature type="region of interest" description="Disordered" evidence="9">
    <location>
        <begin position="144"/>
        <end position="257"/>
    </location>
</feature>
<dbReference type="OrthoDB" id="29523at2759"/>
<evidence type="ECO:0000256" key="5">
    <source>
        <dbReference type="ARBA" id="ARBA00038007"/>
    </source>
</evidence>
<evidence type="ECO:0000256" key="8">
    <source>
        <dbReference type="ARBA" id="ARBA00041961"/>
    </source>
</evidence>
<sequence length="286" mass="32819">MGLAGVKVKQRFGFDPRNTKWANDTERFGLKYLEKQGWKQGTGLGQVTHAVTSHVKVAIKDDTVGLGAKLAKKQKKDEFDSGECAGLDVFQRILGRLNGKEDEINKELEIQRKEKIINGKWGMHFVMGETLKSTWNAEAKKLTTELNQEKSKKRSRADDEDEDISSDSSDPGSDVPKKKSKKEKKEKKEKNEKNEKKSKKDKKEKKDKKDKKEKKEKKEKKSKKDKKNKDKKESEVTRESMLAPNDAREESPAVTTRLHVRSKWIRQKRAATMDAKALNEIFMISN</sequence>
<evidence type="ECO:0000256" key="9">
    <source>
        <dbReference type="SAM" id="MobiDB-lite"/>
    </source>
</evidence>
<evidence type="ECO:0000256" key="4">
    <source>
        <dbReference type="ARBA" id="ARBA00023242"/>
    </source>
</evidence>
<dbReference type="AlphaFoldDB" id="A0A061AY76"/>
<evidence type="ECO:0000259" key="10">
    <source>
        <dbReference type="PROSITE" id="PS50174"/>
    </source>
</evidence>
<dbReference type="GO" id="GO:0005730">
    <property type="term" value="C:nucleolus"/>
    <property type="evidence" value="ECO:0007669"/>
    <property type="project" value="UniProtKB-SubCell"/>
</dbReference>
<comment type="similarity">
    <text evidence="5">Belongs to the PINX1 family.</text>
</comment>
<evidence type="ECO:0000256" key="1">
    <source>
        <dbReference type="ARBA" id="ARBA00004604"/>
    </source>
</evidence>
<dbReference type="InterPro" id="IPR050656">
    <property type="entry name" value="PINX1"/>
</dbReference>
<keyword evidence="4" id="KW-0539">Nucleus</keyword>
<organism evidence="11">
    <name type="scientific">Cyberlindnera fabianii</name>
    <name type="common">Yeast</name>
    <name type="synonym">Hansenula fabianii</name>
    <dbReference type="NCBI Taxonomy" id="36022"/>
    <lineage>
        <taxon>Eukaryota</taxon>
        <taxon>Fungi</taxon>
        <taxon>Dikarya</taxon>
        <taxon>Ascomycota</taxon>
        <taxon>Saccharomycotina</taxon>
        <taxon>Saccharomycetes</taxon>
        <taxon>Phaffomycetales</taxon>
        <taxon>Phaffomycetaceae</taxon>
        <taxon>Cyberlindnera</taxon>
    </lineage>
</organism>
<feature type="compositionally biased region" description="Basic and acidic residues" evidence="9">
    <location>
        <begin position="186"/>
        <end position="195"/>
    </location>
</feature>
<evidence type="ECO:0000313" key="11">
    <source>
        <dbReference type="EMBL" id="CDR42481.1"/>
    </source>
</evidence>
<dbReference type="GO" id="GO:0006364">
    <property type="term" value="P:rRNA processing"/>
    <property type="evidence" value="ECO:0007669"/>
    <property type="project" value="UniProtKB-KW"/>
</dbReference>
<evidence type="ECO:0000256" key="2">
    <source>
        <dbReference type="ARBA" id="ARBA00022517"/>
    </source>
</evidence>
<feature type="compositionally biased region" description="Basic and acidic residues" evidence="9">
    <location>
        <begin position="227"/>
        <end position="238"/>
    </location>
</feature>
<dbReference type="PhylomeDB" id="A0A061AY76"/>
<dbReference type="VEuPathDB" id="FungiDB:BON22_2751"/>
<feature type="domain" description="G-patch" evidence="10">
    <location>
        <begin position="25"/>
        <end position="71"/>
    </location>
</feature>
<protein>
    <recommendedName>
        <fullName evidence="7">Protein PXR1</fullName>
    </recommendedName>
    <alternativeName>
        <fullName evidence="8">PinX1-related protein 1</fullName>
    </alternativeName>
    <alternativeName>
        <fullName evidence="6">Protein pxr1</fullName>
    </alternativeName>
</protein>
<proteinExistence type="inferred from homology"/>
<dbReference type="InterPro" id="IPR000467">
    <property type="entry name" value="G_patch_dom"/>
</dbReference>
<dbReference type="PROSITE" id="PS50174">
    <property type="entry name" value="G_PATCH"/>
    <property type="match status" value="1"/>
</dbReference>
<dbReference type="PANTHER" id="PTHR23149:SF31">
    <property type="entry name" value="PROTEIN PXR1"/>
    <property type="match status" value="1"/>
</dbReference>
<dbReference type="Pfam" id="PF01585">
    <property type="entry name" value="G-patch"/>
    <property type="match status" value="1"/>
</dbReference>
<comment type="subcellular location">
    <subcellularLocation>
        <location evidence="1">Nucleus</location>
        <location evidence="1">Nucleolus</location>
    </subcellularLocation>
</comment>
<keyword evidence="3" id="KW-0698">rRNA processing</keyword>
<dbReference type="EMBL" id="LK052894">
    <property type="protein sequence ID" value="CDR42481.1"/>
    <property type="molecule type" value="Genomic_DNA"/>
</dbReference>
<gene>
    <name evidence="11" type="ORF">CYFA0S_09e04522g</name>
</gene>
<reference evidence="11" key="1">
    <citation type="journal article" date="2014" name="Genome Announc.">
        <title>Genome sequence of the yeast Cyberlindnera fabianii (Hansenula fabianii).</title>
        <authorList>
            <person name="Freel K.C."/>
            <person name="Sarilar V."/>
            <person name="Neuveglise C."/>
            <person name="Devillers H."/>
            <person name="Friedrich A."/>
            <person name="Schacherer J."/>
        </authorList>
    </citation>
    <scope>NUCLEOTIDE SEQUENCE</scope>
    <source>
        <strain evidence="11">YJS4271</strain>
    </source>
</reference>
<dbReference type="SMART" id="SM00443">
    <property type="entry name" value="G_patch"/>
    <property type="match status" value="1"/>
</dbReference>
<dbReference type="GO" id="GO:0003676">
    <property type="term" value="F:nucleic acid binding"/>
    <property type="evidence" value="ECO:0007669"/>
    <property type="project" value="InterPro"/>
</dbReference>
<keyword evidence="2" id="KW-0690">Ribosome biogenesis</keyword>
<dbReference type="PANTHER" id="PTHR23149">
    <property type="entry name" value="G PATCH DOMAIN CONTAINING PROTEIN"/>
    <property type="match status" value="1"/>
</dbReference>
<name>A0A061AY76_CYBFA</name>
<feature type="compositionally biased region" description="Basic residues" evidence="9">
    <location>
        <begin position="196"/>
        <end position="226"/>
    </location>
</feature>